<evidence type="ECO:0000313" key="4">
    <source>
        <dbReference type="EMBL" id="WZN61866.1"/>
    </source>
</evidence>
<name>A0AAX4P776_9CHLO</name>
<feature type="compositionally biased region" description="Basic and acidic residues" evidence="2">
    <location>
        <begin position="205"/>
        <end position="221"/>
    </location>
</feature>
<dbReference type="GO" id="GO:0005829">
    <property type="term" value="C:cytosol"/>
    <property type="evidence" value="ECO:0007669"/>
    <property type="project" value="TreeGrafter"/>
</dbReference>
<comment type="similarity">
    <text evidence="1">Belongs to the AHA1 family.</text>
</comment>
<dbReference type="Pfam" id="PF09229">
    <property type="entry name" value="Aha1_N"/>
    <property type="match status" value="1"/>
</dbReference>
<keyword evidence="4" id="KW-0346">Stress response</keyword>
<dbReference type="InterPro" id="IPR023393">
    <property type="entry name" value="START-like_dom_sf"/>
</dbReference>
<sequence>MAKVGEGDARWIVSDRQDGTNVNQWHWQETDVFQWCQHKLKQEVLCPANNIKLREHFSSSSSARSSNSDQFIVELLEAKTTGEAYINTRKGKLIAGYELKVVLPFKAKRKKDEVMCEGTMEFPYVGDENADEDVEMEVVVATGTERALGDAAKQEILRVHRPKLVEEMNAFVEVLSKGGPALEKGATPQSVAKAAQTEKPAPAAKQEDPKREAKEKPKAAEGTKTIEFKEEFYCRPRDLYECYMDQGRVMAYTRSECRIVPVAGEPFTMFGGAITGVQVELVPEKRIVQRWRSSSWPEGVTSLVTMTFEEPSEGRTVLKLTQTGIPEEDAYGNANAAEVALQGWRQQIWGRVRQCFGYGC</sequence>
<dbReference type="EMBL" id="CP151504">
    <property type="protein sequence ID" value="WZN61866.1"/>
    <property type="molecule type" value="Genomic_DNA"/>
</dbReference>
<evidence type="ECO:0000256" key="2">
    <source>
        <dbReference type="SAM" id="MobiDB-lite"/>
    </source>
</evidence>
<reference evidence="4 5" key="1">
    <citation type="submission" date="2024-03" db="EMBL/GenBank/DDBJ databases">
        <title>Complete genome sequence of the green alga Chloropicon roscoffensis RCC1871.</title>
        <authorList>
            <person name="Lemieux C."/>
            <person name="Pombert J.-F."/>
            <person name="Otis C."/>
            <person name="Turmel M."/>
        </authorList>
    </citation>
    <scope>NUCLEOTIDE SEQUENCE [LARGE SCALE GENOMIC DNA]</scope>
    <source>
        <strain evidence="4 5">RCC1871</strain>
    </source>
</reference>
<dbReference type="PANTHER" id="PTHR13009:SF8">
    <property type="entry name" value="AHA1 DOMAIN-CONTAINING PROTEIN"/>
    <property type="match status" value="1"/>
</dbReference>
<dbReference type="Gene3D" id="3.30.530.20">
    <property type="match status" value="1"/>
</dbReference>
<dbReference type="InterPro" id="IPR036338">
    <property type="entry name" value="Aha1"/>
</dbReference>
<feature type="region of interest" description="Disordered" evidence="2">
    <location>
        <begin position="183"/>
        <end position="221"/>
    </location>
</feature>
<dbReference type="Proteomes" id="UP001472866">
    <property type="component" value="Chromosome 04"/>
</dbReference>
<dbReference type="AlphaFoldDB" id="A0AAX4P776"/>
<feature type="domain" description="Activator of Hsp90 ATPase AHSA1-like N-terminal" evidence="3">
    <location>
        <begin position="29"/>
        <end position="177"/>
    </location>
</feature>
<dbReference type="InterPro" id="IPR015310">
    <property type="entry name" value="AHSA1-like_N"/>
</dbReference>
<evidence type="ECO:0000259" key="3">
    <source>
        <dbReference type="SMART" id="SM01000"/>
    </source>
</evidence>
<evidence type="ECO:0000313" key="5">
    <source>
        <dbReference type="Proteomes" id="UP001472866"/>
    </source>
</evidence>
<dbReference type="GO" id="GO:0001671">
    <property type="term" value="F:ATPase activator activity"/>
    <property type="evidence" value="ECO:0007669"/>
    <property type="project" value="InterPro"/>
</dbReference>
<dbReference type="SMART" id="SM01000">
    <property type="entry name" value="Aha1_N"/>
    <property type="match status" value="1"/>
</dbReference>
<organism evidence="4 5">
    <name type="scientific">Chloropicon roscoffensis</name>
    <dbReference type="NCBI Taxonomy" id="1461544"/>
    <lineage>
        <taxon>Eukaryota</taxon>
        <taxon>Viridiplantae</taxon>
        <taxon>Chlorophyta</taxon>
        <taxon>Chloropicophyceae</taxon>
        <taxon>Chloropicales</taxon>
        <taxon>Chloropicaceae</taxon>
        <taxon>Chloropicon</taxon>
    </lineage>
</organism>
<dbReference type="CDD" id="cd08892">
    <property type="entry name" value="SRPBCC_Aha1"/>
    <property type="match status" value="1"/>
</dbReference>
<dbReference type="SUPFAM" id="SSF103111">
    <property type="entry name" value="Activator of Hsp90 ATPase, Aha1"/>
    <property type="match status" value="1"/>
</dbReference>
<gene>
    <name evidence="4" type="ORF">HKI87_04g34010</name>
</gene>
<proteinExistence type="inferred from homology"/>
<accession>A0AAX4P776</accession>
<dbReference type="InterPro" id="IPR013538">
    <property type="entry name" value="ASHA1/2-like_C"/>
</dbReference>
<protein>
    <submittedName>
        <fullName evidence="4">Activator of heat shock protein ATPase</fullName>
    </submittedName>
</protein>
<evidence type="ECO:0000256" key="1">
    <source>
        <dbReference type="ARBA" id="ARBA00006817"/>
    </source>
</evidence>
<dbReference type="GO" id="GO:0051087">
    <property type="term" value="F:protein-folding chaperone binding"/>
    <property type="evidence" value="ECO:0007669"/>
    <property type="project" value="InterPro"/>
</dbReference>
<dbReference type="Pfam" id="PF08327">
    <property type="entry name" value="AHSA1"/>
    <property type="match status" value="1"/>
</dbReference>
<dbReference type="SUPFAM" id="SSF55961">
    <property type="entry name" value="Bet v1-like"/>
    <property type="match status" value="1"/>
</dbReference>
<keyword evidence="5" id="KW-1185">Reference proteome</keyword>
<dbReference type="Gene3D" id="3.15.10.20">
    <property type="entry name" value="Activator of Hsp90 ATPase Aha1, N-terminal domain"/>
    <property type="match status" value="1"/>
</dbReference>
<dbReference type="PANTHER" id="PTHR13009">
    <property type="entry name" value="HEAT SHOCK PROTEIN 90 HSP90 CO-CHAPERONE AHA-1"/>
    <property type="match status" value="1"/>
</dbReference>
<dbReference type="GO" id="GO:0006457">
    <property type="term" value="P:protein folding"/>
    <property type="evidence" value="ECO:0007669"/>
    <property type="project" value="TreeGrafter"/>
</dbReference>